<sequence>MADDVDNLAGRDGDGSQPVDARAMLAEWANEQDDWVREAAAQVLSSNRELSDAQQDQIVERFLIEKGFEERSEGLQASPKLARVQQSRLLSRFALLIVSSKGLGWCRTCPPGVIWRQLCWLPASVPCHPCAQRRRSLAW</sequence>
<protein>
    <submittedName>
        <fullName evidence="2">Uncharacterized protein</fullName>
    </submittedName>
</protein>
<comment type="caution">
    <text evidence="2">The sequence shown here is derived from an EMBL/GenBank/DDBJ whole genome shotgun (WGS) entry which is preliminary data.</text>
</comment>
<name>A0A852X3M4_9MICO</name>
<proteinExistence type="predicted"/>
<evidence type="ECO:0000256" key="1">
    <source>
        <dbReference type="SAM" id="MobiDB-lite"/>
    </source>
</evidence>
<evidence type="ECO:0000313" key="3">
    <source>
        <dbReference type="Proteomes" id="UP000592181"/>
    </source>
</evidence>
<dbReference type="AlphaFoldDB" id="A0A852X3M4"/>
<dbReference type="RefSeq" id="WP_179463246.1">
    <property type="nucleotide sequence ID" value="NZ_JACBZX010000001.1"/>
</dbReference>
<feature type="region of interest" description="Disordered" evidence="1">
    <location>
        <begin position="1"/>
        <end position="20"/>
    </location>
</feature>
<organism evidence="2 3">
    <name type="scientific">Janibacter alkaliphilus</name>
    <dbReference type="NCBI Taxonomy" id="1069963"/>
    <lineage>
        <taxon>Bacteria</taxon>
        <taxon>Bacillati</taxon>
        <taxon>Actinomycetota</taxon>
        <taxon>Actinomycetes</taxon>
        <taxon>Micrococcales</taxon>
        <taxon>Intrasporangiaceae</taxon>
        <taxon>Janibacter</taxon>
    </lineage>
</organism>
<dbReference type="Proteomes" id="UP000592181">
    <property type="component" value="Unassembled WGS sequence"/>
</dbReference>
<reference evidence="2 3" key="1">
    <citation type="submission" date="2020-07" db="EMBL/GenBank/DDBJ databases">
        <title>Sequencing the genomes of 1000 actinobacteria strains.</title>
        <authorList>
            <person name="Klenk H.-P."/>
        </authorList>
    </citation>
    <scope>NUCLEOTIDE SEQUENCE [LARGE SCALE GENOMIC DNA]</scope>
    <source>
        <strain evidence="2 3">DSM 24723</strain>
    </source>
</reference>
<evidence type="ECO:0000313" key="2">
    <source>
        <dbReference type="EMBL" id="NYG37972.1"/>
    </source>
</evidence>
<keyword evidence="3" id="KW-1185">Reference proteome</keyword>
<dbReference type="EMBL" id="JACBZX010000001">
    <property type="protein sequence ID" value="NYG37972.1"/>
    <property type="molecule type" value="Genomic_DNA"/>
</dbReference>
<gene>
    <name evidence="2" type="ORF">BJY28_002441</name>
</gene>
<accession>A0A852X3M4</accession>